<keyword evidence="6" id="KW-1185">Reference proteome</keyword>
<evidence type="ECO:0000256" key="2">
    <source>
        <dbReference type="ARBA" id="ARBA00022723"/>
    </source>
</evidence>
<evidence type="ECO:0000259" key="3">
    <source>
        <dbReference type="Pfam" id="PF01557"/>
    </source>
</evidence>
<feature type="domain" description="Rv2993c-like N-terminal" evidence="4">
    <location>
        <begin position="9"/>
        <end position="68"/>
    </location>
</feature>
<dbReference type="Proteomes" id="UP001201262">
    <property type="component" value="Unassembled WGS sequence"/>
</dbReference>
<dbReference type="GeneID" id="70243957"/>
<evidence type="ECO:0000256" key="1">
    <source>
        <dbReference type="ARBA" id="ARBA00010211"/>
    </source>
</evidence>
<dbReference type="SUPFAM" id="SSF56529">
    <property type="entry name" value="FAH"/>
    <property type="match status" value="1"/>
</dbReference>
<dbReference type="Pfam" id="PF10370">
    <property type="entry name" value="Rv2993c-like_N"/>
    <property type="match status" value="1"/>
</dbReference>
<keyword evidence="2" id="KW-0479">Metal-binding</keyword>
<evidence type="ECO:0000313" key="6">
    <source>
        <dbReference type="Proteomes" id="UP001201262"/>
    </source>
</evidence>
<feature type="domain" description="Fumarylacetoacetase-like C-terminal" evidence="3">
    <location>
        <begin position="75"/>
        <end position="288"/>
    </location>
</feature>
<name>A0AAD4KWB7_9EURO</name>
<evidence type="ECO:0008006" key="7">
    <source>
        <dbReference type="Google" id="ProtNLM"/>
    </source>
</evidence>
<reference evidence="5" key="1">
    <citation type="submission" date="2021-12" db="EMBL/GenBank/DDBJ databases">
        <title>Convergent genome expansion in fungi linked to evolution of root-endophyte symbiosis.</title>
        <authorList>
            <consortium name="DOE Joint Genome Institute"/>
            <person name="Ke Y.-H."/>
            <person name="Bonito G."/>
            <person name="Liao H.-L."/>
            <person name="Looney B."/>
            <person name="Rojas-Flechas A."/>
            <person name="Nash J."/>
            <person name="Hameed K."/>
            <person name="Schadt C."/>
            <person name="Martin F."/>
            <person name="Crous P.W."/>
            <person name="Miettinen O."/>
            <person name="Magnuson J.K."/>
            <person name="Labbe J."/>
            <person name="Jacobson D."/>
            <person name="Doktycz M.J."/>
            <person name="Veneault-Fourrey C."/>
            <person name="Kuo A."/>
            <person name="Mondo S."/>
            <person name="Calhoun S."/>
            <person name="Riley R."/>
            <person name="Ohm R."/>
            <person name="LaButti K."/>
            <person name="Andreopoulos B."/>
            <person name="Pangilinan J."/>
            <person name="Nolan M."/>
            <person name="Tritt A."/>
            <person name="Clum A."/>
            <person name="Lipzen A."/>
            <person name="Daum C."/>
            <person name="Barry K."/>
            <person name="Grigoriev I.V."/>
            <person name="Vilgalys R."/>
        </authorList>
    </citation>
    <scope>NUCLEOTIDE SEQUENCE</scope>
    <source>
        <strain evidence="5">PMI_201</strain>
    </source>
</reference>
<dbReference type="PANTHER" id="PTHR11820">
    <property type="entry name" value="ACYLPYRUVASE"/>
    <property type="match status" value="1"/>
</dbReference>
<proteinExistence type="inferred from homology"/>
<dbReference type="Pfam" id="PF01557">
    <property type="entry name" value="FAA_hydrolase"/>
    <property type="match status" value="1"/>
</dbReference>
<accession>A0AAD4KWB7</accession>
<evidence type="ECO:0000259" key="4">
    <source>
        <dbReference type="Pfam" id="PF10370"/>
    </source>
</evidence>
<dbReference type="GO" id="GO:0003824">
    <property type="term" value="F:catalytic activity"/>
    <property type="evidence" value="ECO:0007669"/>
    <property type="project" value="InterPro"/>
</dbReference>
<dbReference type="EMBL" id="JAJTJA010000003">
    <property type="protein sequence ID" value="KAH8701515.1"/>
    <property type="molecule type" value="Genomic_DNA"/>
</dbReference>
<dbReference type="GO" id="GO:0046872">
    <property type="term" value="F:metal ion binding"/>
    <property type="evidence" value="ECO:0007669"/>
    <property type="project" value="UniProtKB-KW"/>
</dbReference>
<dbReference type="Gene3D" id="3.90.850.10">
    <property type="entry name" value="Fumarylacetoacetase-like, C-terminal domain"/>
    <property type="match status" value="1"/>
</dbReference>
<dbReference type="RefSeq" id="XP_046074891.1">
    <property type="nucleotide sequence ID" value="XM_046213670.1"/>
</dbReference>
<dbReference type="AlphaFoldDB" id="A0AAD4KWB7"/>
<protein>
    <recommendedName>
        <fullName evidence="7">Fumarylacetoacetase-like C-terminal domain-containing protein</fullName>
    </recommendedName>
</protein>
<comment type="similarity">
    <text evidence="1">Belongs to the FAH family.</text>
</comment>
<dbReference type="InterPro" id="IPR036663">
    <property type="entry name" value="Fumarylacetoacetase_C_sf"/>
</dbReference>
<dbReference type="InterPro" id="IPR018833">
    <property type="entry name" value="Rv2993c-like_N"/>
</dbReference>
<comment type="caution">
    <text evidence="5">The sequence shown here is derived from an EMBL/GenBank/DDBJ whole genome shotgun (WGS) entry which is preliminary data.</text>
</comment>
<dbReference type="InterPro" id="IPR011234">
    <property type="entry name" value="Fumarylacetoacetase-like_C"/>
</dbReference>
<gene>
    <name evidence="5" type="ORF">BGW36DRAFT_355674</name>
</gene>
<evidence type="ECO:0000313" key="5">
    <source>
        <dbReference type="EMBL" id="KAH8701515.1"/>
    </source>
</evidence>
<sequence length="294" mass="32322">MSEKTTWTHLVRFEHKGVPTFGQLVSPKDDGDLDEQFEVEIATGDPVFNNVKFTGERVTVARNTLLAPFATVPIVINTGLNYDDHVNESLFYSAPDLKPNIPYIFFRPSTSIAPPYPSLLRTYKVQQECLDYEGELVFQTGSRPLKDISVEEAKKHIIGFTTGCDFSPRPGKILGRMNYIYSKAFDSWTPCGPVLVHPSVVGVLPELDLTTKWNGKVVQSDNSRNMLFNVAQILSSMSIGTTVQPGTVVFSGTCGGGAWFISEGKAGTGIQDGDEVEVNIKGIGKVRAYPCFDK</sequence>
<organism evidence="5 6">
    <name type="scientific">Talaromyces proteolyticus</name>
    <dbReference type="NCBI Taxonomy" id="1131652"/>
    <lineage>
        <taxon>Eukaryota</taxon>
        <taxon>Fungi</taxon>
        <taxon>Dikarya</taxon>
        <taxon>Ascomycota</taxon>
        <taxon>Pezizomycotina</taxon>
        <taxon>Eurotiomycetes</taxon>
        <taxon>Eurotiomycetidae</taxon>
        <taxon>Eurotiales</taxon>
        <taxon>Trichocomaceae</taxon>
        <taxon>Talaromyces</taxon>
        <taxon>Talaromyces sect. Bacilispori</taxon>
    </lineage>
</organism>